<comment type="caution">
    <text evidence="13">The sequence shown here is derived from an EMBL/GenBank/DDBJ whole genome shotgun (WGS) entry which is preliminary data.</text>
</comment>
<keyword evidence="16" id="KW-1185">Reference proteome</keyword>
<dbReference type="Proteomes" id="UP000243640">
    <property type="component" value="Unassembled WGS sequence"/>
</dbReference>
<keyword evidence="9 12" id="KW-1133">Transmembrane helix</keyword>
<keyword evidence="8" id="KW-0249">Electron transport</keyword>
<feature type="transmembrane region" description="Helical" evidence="12">
    <location>
        <begin position="118"/>
        <end position="142"/>
    </location>
</feature>
<dbReference type="PIRSF" id="PIRSF000267">
    <property type="entry name" value="Cyt_oxidse_sub2"/>
    <property type="match status" value="1"/>
</dbReference>
<dbReference type="GO" id="GO:0019646">
    <property type="term" value="P:aerobic electron transport chain"/>
    <property type="evidence" value="ECO:0007669"/>
    <property type="project" value="TreeGrafter"/>
</dbReference>
<dbReference type="PANTHER" id="PTHR43141:SF5">
    <property type="entry name" value="CYTOCHROME BD-I UBIQUINOL OXIDASE SUBUNIT 2"/>
    <property type="match status" value="1"/>
</dbReference>
<evidence type="ECO:0000256" key="8">
    <source>
        <dbReference type="ARBA" id="ARBA00022982"/>
    </source>
</evidence>
<reference evidence="13 15" key="1">
    <citation type="submission" date="2017-08" db="EMBL/GenBank/DDBJ databases">
        <title>Draft Genome Sequence of the Marine Bacterium Oceanimonas baumannii ATCC 700832.</title>
        <authorList>
            <person name="Mcclelland W.D."/>
            <person name="Brennan M.A."/>
            <person name="Trachtenberg A.M."/>
            <person name="Maclea K.S."/>
        </authorList>
    </citation>
    <scope>NUCLEOTIDE SEQUENCE [LARGE SCALE GENOMIC DNA]</scope>
    <source>
        <strain evidence="13 15">ATCC 700832</strain>
    </source>
</reference>
<feature type="transmembrane region" description="Helical" evidence="12">
    <location>
        <begin position="202"/>
        <end position="221"/>
    </location>
</feature>
<evidence type="ECO:0000313" key="14">
    <source>
        <dbReference type="EMBL" id="TDW59056.1"/>
    </source>
</evidence>
<feature type="transmembrane region" description="Helical" evidence="12">
    <location>
        <begin position="76"/>
        <end position="98"/>
    </location>
</feature>
<keyword evidence="5" id="KW-0349">Heme</keyword>
<evidence type="ECO:0000313" key="16">
    <source>
        <dbReference type="Proteomes" id="UP000295058"/>
    </source>
</evidence>
<keyword evidence="10" id="KW-0408">Iron</keyword>
<dbReference type="Proteomes" id="UP000295058">
    <property type="component" value="Unassembled WGS sequence"/>
</dbReference>
<evidence type="ECO:0000256" key="12">
    <source>
        <dbReference type="SAM" id="Phobius"/>
    </source>
</evidence>
<dbReference type="EMBL" id="NQJF01000007">
    <property type="protein sequence ID" value="OYD24324.1"/>
    <property type="molecule type" value="Genomic_DNA"/>
</dbReference>
<evidence type="ECO:0000256" key="6">
    <source>
        <dbReference type="ARBA" id="ARBA00022692"/>
    </source>
</evidence>
<evidence type="ECO:0000256" key="7">
    <source>
        <dbReference type="ARBA" id="ARBA00022723"/>
    </source>
</evidence>
<keyword evidence="3" id="KW-0813">Transport</keyword>
<comment type="subcellular location">
    <subcellularLocation>
        <location evidence="1">Cell membrane</location>
        <topology evidence="1">Multi-pass membrane protein</topology>
    </subcellularLocation>
</comment>
<evidence type="ECO:0000256" key="9">
    <source>
        <dbReference type="ARBA" id="ARBA00022989"/>
    </source>
</evidence>
<evidence type="ECO:0000256" key="11">
    <source>
        <dbReference type="ARBA" id="ARBA00023136"/>
    </source>
</evidence>
<feature type="transmembrane region" description="Helical" evidence="12">
    <location>
        <begin position="294"/>
        <end position="315"/>
    </location>
</feature>
<keyword evidence="6 12" id="KW-0812">Transmembrane</keyword>
<dbReference type="NCBIfam" id="TIGR00203">
    <property type="entry name" value="cydB"/>
    <property type="match status" value="1"/>
</dbReference>
<keyword evidence="4" id="KW-1003">Cell membrane</keyword>
<comment type="similarity">
    <text evidence="2">Belongs to the cytochrome ubiquinol oxidase subunit 2 family.</text>
</comment>
<dbReference type="OrthoDB" id="9776710at2"/>
<dbReference type="GO" id="GO:0070069">
    <property type="term" value="C:cytochrome complex"/>
    <property type="evidence" value="ECO:0007669"/>
    <property type="project" value="TreeGrafter"/>
</dbReference>
<reference evidence="14 16" key="2">
    <citation type="submission" date="2019-03" db="EMBL/GenBank/DDBJ databases">
        <title>Genomic Encyclopedia of Archaeal and Bacterial Type Strains, Phase II (KMG-II): from individual species to whole genera.</title>
        <authorList>
            <person name="Goeker M."/>
        </authorList>
    </citation>
    <scope>NUCLEOTIDE SEQUENCE [LARGE SCALE GENOMIC DNA]</scope>
    <source>
        <strain evidence="14 16">DSM 15594</strain>
    </source>
</reference>
<evidence type="ECO:0000256" key="5">
    <source>
        <dbReference type="ARBA" id="ARBA00022617"/>
    </source>
</evidence>
<dbReference type="InterPro" id="IPR003317">
    <property type="entry name" value="Cyt-d_oxidase_su2"/>
</dbReference>
<accession>A0A235CIW3</accession>
<feature type="transmembrane region" description="Helical" evidence="12">
    <location>
        <begin position="263"/>
        <end position="282"/>
    </location>
</feature>
<evidence type="ECO:0000256" key="1">
    <source>
        <dbReference type="ARBA" id="ARBA00004651"/>
    </source>
</evidence>
<dbReference type="GO" id="GO:0005886">
    <property type="term" value="C:plasma membrane"/>
    <property type="evidence" value="ECO:0007669"/>
    <property type="project" value="UniProtKB-SubCell"/>
</dbReference>
<protein>
    <submittedName>
        <fullName evidence="13">Cytochrome d ubiquinol oxidase subunit II</fullName>
    </submittedName>
</protein>
<name>A0A235CIW3_9GAMM</name>
<dbReference type="AlphaFoldDB" id="A0A235CIW3"/>
<dbReference type="EMBL" id="SODO01000006">
    <property type="protein sequence ID" value="TDW59056.1"/>
    <property type="molecule type" value="Genomic_DNA"/>
</dbReference>
<dbReference type="RefSeq" id="WP_094278294.1">
    <property type="nucleotide sequence ID" value="NZ_JBLWZI010000009.1"/>
</dbReference>
<evidence type="ECO:0000256" key="10">
    <source>
        <dbReference type="ARBA" id="ARBA00023004"/>
    </source>
</evidence>
<evidence type="ECO:0000256" key="4">
    <source>
        <dbReference type="ARBA" id="ARBA00022475"/>
    </source>
</evidence>
<dbReference type="PANTHER" id="PTHR43141">
    <property type="entry name" value="CYTOCHROME BD2 SUBUNIT II"/>
    <property type="match status" value="1"/>
</dbReference>
<sequence>MDYELLKLIWWALIGVLLVGFAITDGFDMGAGAMLPFVGRTDSERRVAINALGPHWDGNQVWFITAGGALFAAWPMVYAVAFSGFYWAMMLVLFALFFRPVGFEYRSKVKDDRWRRSWDWGIFAGSAIPALVFGVAIGNLFLGVPFELDNLMRSRYDGGLFGLLNPFSLLCGLVSLSLLMLHGGNYLQLRTEGAVAERARRLSRLAGLVALAGFVLAGLWLKLGMDGYVIASMGKPGAVLIPTAKQVTLAPGAWLENYSKFPLLWLAPALGLGGMALSVLLSHARRPGWAFTSSALACAGVIFTAGGSLFPFVLTSSLSPNHSLTLWDAVSSEKTLGIMLVVAIIFVPIVLGYTLWCYRKLWGRVTEEHIKQNSVGSY</sequence>
<dbReference type="Pfam" id="PF02322">
    <property type="entry name" value="Cyt_bd_oxida_II"/>
    <property type="match status" value="1"/>
</dbReference>
<evidence type="ECO:0000313" key="13">
    <source>
        <dbReference type="EMBL" id="OYD24324.1"/>
    </source>
</evidence>
<keyword evidence="11 12" id="KW-0472">Membrane</keyword>
<organism evidence="13 15">
    <name type="scientific">Oceanimonas baumannii</name>
    <dbReference type="NCBI Taxonomy" id="129578"/>
    <lineage>
        <taxon>Bacteria</taxon>
        <taxon>Pseudomonadati</taxon>
        <taxon>Pseudomonadota</taxon>
        <taxon>Gammaproteobacteria</taxon>
        <taxon>Aeromonadales</taxon>
        <taxon>Aeromonadaceae</taxon>
        <taxon>Oceanimonas</taxon>
    </lineage>
</organism>
<evidence type="ECO:0000256" key="3">
    <source>
        <dbReference type="ARBA" id="ARBA00022448"/>
    </source>
</evidence>
<gene>
    <name evidence="13" type="primary">cydB</name>
    <name evidence="13" type="ORF">B6S09_09665</name>
    <name evidence="14" type="ORF">LY04_01883</name>
</gene>
<feature type="transmembrane region" description="Helical" evidence="12">
    <location>
        <begin position="162"/>
        <end position="181"/>
    </location>
</feature>
<evidence type="ECO:0000313" key="15">
    <source>
        <dbReference type="Proteomes" id="UP000243640"/>
    </source>
</evidence>
<feature type="transmembrane region" description="Helical" evidence="12">
    <location>
        <begin position="335"/>
        <end position="356"/>
    </location>
</feature>
<dbReference type="GO" id="GO:0016682">
    <property type="term" value="F:oxidoreductase activity, acting on diphenols and related substances as donors, oxygen as acceptor"/>
    <property type="evidence" value="ECO:0007669"/>
    <property type="project" value="TreeGrafter"/>
</dbReference>
<keyword evidence="7" id="KW-0479">Metal-binding</keyword>
<evidence type="ECO:0000256" key="2">
    <source>
        <dbReference type="ARBA" id="ARBA00007543"/>
    </source>
</evidence>
<dbReference type="GO" id="GO:0046872">
    <property type="term" value="F:metal ion binding"/>
    <property type="evidence" value="ECO:0007669"/>
    <property type="project" value="UniProtKB-KW"/>
</dbReference>
<dbReference type="GO" id="GO:0009055">
    <property type="term" value="F:electron transfer activity"/>
    <property type="evidence" value="ECO:0007669"/>
    <property type="project" value="TreeGrafter"/>
</dbReference>
<proteinExistence type="inferred from homology"/>